<proteinExistence type="predicted"/>
<sequence length="49" mass="5864">MNLINKNKEQTILCKKQKAFQEILQQKQNLINLNAIFLRCSVQYKEKIL</sequence>
<accession>I7MG34</accession>
<dbReference type="InParanoid" id="I7MG34"/>
<dbReference type="GeneID" id="7836105"/>
<evidence type="ECO:0000313" key="1">
    <source>
        <dbReference type="EMBL" id="EAS01041.1"/>
    </source>
</evidence>
<keyword evidence="2" id="KW-1185">Reference proteome</keyword>
<organism evidence="1 2">
    <name type="scientific">Tetrahymena thermophila (strain SB210)</name>
    <dbReference type="NCBI Taxonomy" id="312017"/>
    <lineage>
        <taxon>Eukaryota</taxon>
        <taxon>Sar</taxon>
        <taxon>Alveolata</taxon>
        <taxon>Ciliophora</taxon>
        <taxon>Intramacronucleata</taxon>
        <taxon>Oligohymenophorea</taxon>
        <taxon>Hymenostomatida</taxon>
        <taxon>Tetrahymenina</taxon>
        <taxon>Tetrahymenidae</taxon>
        <taxon>Tetrahymena</taxon>
    </lineage>
</organism>
<dbReference type="HOGENOM" id="CLU_3145830_0_0_1"/>
<dbReference type="Proteomes" id="UP000009168">
    <property type="component" value="Unassembled WGS sequence"/>
</dbReference>
<dbReference type="RefSeq" id="XP_001021286.1">
    <property type="nucleotide sequence ID" value="XM_001021286.1"/>
</dbReference>
<evidence type="ECO:0000313" key="2">
    <source>
        <dbReference type="Proteomes" id="UP000009168"/>
    </source>
</evidence>
<dbReference type="AlphaFoldDB" id="I7MG34"/>
<name>I7MG34_TETTS</name>
<gene>
    <name evidence="1" type="ORF">TTHERM_00314950</name>
</gene>
<protein>
    <submittedName>
        <fullName evidence="1">Uncharacterized protein</fullName>
    </submittedName>
</protein>
<dbReference type="EMBL" id="GG662605">
    <property type="protein sequence ID" value="EAS01041.1"/>
    <property type="molecule type" value="Genomic_DNA"/>
</dbReference>
<reference evidence="2" key="1">
    <citation type="journal article" date="2006" name="PLoS Biol.">
        <title>Macronuclear genome sequence of the ciliate Tetrahymena thermophila, a model eukaryote.</title>
        <authorList>
            <person name="Eisen J.A."/>
            <person name="Coyne R.S."/>
            <person name="Wu M."/>
            <person name="Wu D."/>
            <person name="Thiagarajan M."/>
            <person name="Wortman J.R."/>
            <person name="Badger J.H."/>
            <person name="Ren Q."/>
            <person name="Amedeo P."/>
            <person name="Jones K.M."/>
            <person name="Tallon L.J."/>
            <person name="Delcher A.L."/>
            <person name="Salzberg S.L."/>
            <person name="Silva J.C."/>
            <person name="Haas B.J."/>
            <person name="Majoros W.H."/>
            <person name="Farzad M."/>
            <person name="Carlton J.M."/>
            <person name="Smith R.K. Jr."/>
            <person name="Garg J."/>
            <person name="Pearlman R.E."/>
            <person name="Karrer K.M."/>
            <person name="Sun L."/>
            <person name="Manning G."/>
            <person name="Elde N.C."/>
            <person name="Turkewitz A.P."/>
            <person name="Asai D.J."/>
            <person name="Wilkes D.E."/>
            <person name="Wang Y."/>
            <person name="Cai H."/>
            <person name="Collins K."/>
            <person name="Stewart B.A."/>
            <person name="Lee S.R."/>
            <person name="Wilamowska K."/>
            <person name="Weinberg Z."/>
            <person name="Ruzzo W.L."/>
            <person name="Wloga D."/>
            <person name="Gaertig J."/>
            <person name="Frankel J."/>
            <person name="Tsao C.-C."/>
            <person name="Gorovsky M.A."/>
            <person name="Keeling P.J."/>
            <person name="Waller R.F."/>
            <person name="Patron N.J."/>
            <person name="Cherry J.M."/>
            <person name="Stover N.A."/>
            <person name="Krieger C.J."/>
            <person name="del Toro C."/>
            <person name="Ryder H.F."/>
            <person name="Williamson S.C."/>
            <person name="Barbeau R.A."/>
            <person name="Hamilton E.P."/>
            <person name="Orias E."/>
        </authorList>
    </citation>
    <scope>NUCLEOTIDE SEQUENCE [LARGE SCALE GENOMIC DNA]</scope>
    <source>
        <strain evidence="2">SB210</strain>
    </source>
</reference>
<dbReference type="KEGG" id="tet:TTHERM_00314950"/>